<feature type="transmembrane region" description="Helical" evidence="7">
    <location>
        <begin position="6"/>
        <end position="28"/>
    </location>
</feature>
<feature type="region of interest" description="Disordered" evidence="8">
    <location>
        <begin position="100"/>
        <end position="173"/>
    </location>
</feature>
<gene>
    <name evidence="9" type="ORF">COO20_21725</name>
</gene>
<evidence type="ECO:0000256" key="1">
    <source>
        <dbReference type="ARBA" id="ARBA00004651"/>
    </source>
</evidence>
<reference evidence="9 10" key="1">
    <citation type="submission" date="2017-09" db="EMBL/GenBank/DDBJ databases">
        <title>Biodiversity and function of Thalassospira species in the particle-attached aromatic-hydrocarbon-degrading consortia from the surface seawater of the South China Sea.</title>
        <authorList>
            <person name="Dong C."/>
            <person name="Liu R."/>
            <person name="Shao Z."/>
        </authorList>
    </citation>
    <scope>NUCLEOTIDE SEQUENCE [LARGE SCALE GENOMIC DNA]</scope>
    <source>
        <strain evidence="9 10">CSC1P2</strain>
    </source>
</reference>
<dbReference type="NCBIfam" id="TIGR00427">
    <property type="entry name" value="NAAT family transporter"/>
    <property type="match status" value="1"/>
</dbReference>
<evidence type="ECO:0000256" key="5">
    <source>
        <dbReference type="ARBA" id="ARBA00022989"/>
    </source>
</evidence>
<feature type="compositionally biased region" description="Polar residues" evidence="8">
    <location>
        <begin position="118"/>
        <end position="129"/>
    </location>
</feature>
<dbReference type="AlphaFoldDB" id="A0A2N3KGT9"/>
<comment type="similarity">
    <text evidence="2 7">Belongs to the UPF0056 (MarC) family.</text>
</comment>
<organism evidence="9 10">
    <name type="scientific">Thalassospira marina</name>
    <dbReference type="NCBI Taxonomy" id="2048283"/>
    <lineage>
        <taxon>Bacteria</taxon>
        <taxon>Pseudomonadati</taxon>
        <taxon>Pseudomonadota</taxon>
        <taxon>Alphaproteobacteria</taxon>
        <taxon>Rhodospirillales</taxon>
        <taxon>Thalassospiraceae</taxon>
        <taxon>Thalassospira</taxon>
    </lineage>
</organism>
<dbReference type="InterPro" id="IPR002771">
    <property type="entry name" value="Multi_antbiot-R_MarC"/>
</dbReference>
<evidence type="ECO:0000256" key="7">
    <source>
        <dbReference type="RuleBase" id="RU362048"/>
    </source>
</evidence>
<evidence type="ECO:0000256" key="8">
    <source>
        <dbReference type="SAM" id="MobiDB-lite"/>
    </source>
</evidence>
<evidence type="ECO:0000256" key="2">
    <source>
        <dbReference type="ARBA" id="ARBA00009784"/>
    </source>
</evidence>
<accession>A0A2N3KGT9</accession>
<feature type="transmembrane region" description="Helical" evidence="7">
    <location>
        <begin position="183"/>
        <end position="200"/>
    </location>
</feature>
<keyword evidence="6 7" id="KW-0472">Membrane</keyword>
<dbReference type="OrthoDB" id="21094at2"/>
<evidence type="ECO:0000256" key="4">
    <source>
        <dbReference type="ARBA" id="ARBA00022692"/>
    </source>
</evidence>
<keyword evidence="4 7" id="KW-0812">Transmembrane</keyword>
<protein>
    <recommendedName>
        <fullName evidence="7">UPF0056 membrane protein</fullName>
    </recommendedName>
</protein>
<comment type="subcellular location">
    <subcellularLocation>
        <location evidence="1 7">Cell membrane</location>
        <topology evidence="1 7">Multi-pass membrane protein</topology>
    </subcellularLocation>
</comment>
<dbReference type="Pfam" id="PF01914">
    <property type="entry name" value="MarC"/>
    <property type="match status" value="2"/>
</dbReference>
<dbReference type="PANTHER" id="PTHR33508:SF1">
    <property type="entry name" value="UPF0056 MEMBRANE PROTEIN YHCE"/>
    <property type="match status" value="1"/>
</dbReference>
<feature type="transmembrane region" description="Helical" evidence="7">
    <location>
        <begin position="40"/>
        <end position="59"/>
    </location>
</feature>
<dbReference type="EMBL" id="NWTK01000018">
    <property type="protein sequence ID" value="PKR49754.1"/>
    <property type="molecule type" value="Genomic_DNA"/>
</dbReference>
<evidence type="ECO:0000256" key="6">
    <source>
        <dbReference type="ARBA" id="ARBA00023136"/>
    </source>
</evidence>
<feature type="transmembrane region" description="Helical" evidence="7">
    <location>
        <begin position="206"/>
        <end position="229"/>
    </location>
</feature>
<feature type="transmembrane region" description="Helical" evidence="7">
    <location>
        <begin position="241"/>
        <end position="262"/>
    </location>
</feature>
<dbReference type="GO" id="GO:0005886">
    <property type="term" value="C:plasma membrane"/>
    <property type="evidence" value="ECO:0007669"/>
    <property type="project" value="UniProtKB-SubCell"/>
</dbReference>
<keyword evidence="5 7" id="KW-1133">Transmembrane helix</keyword>
<dbReference type="Proteomes" id="UP000233597">
    <property type="component" value="Unassembled WGS sequence"/>
</dbReference>
<proteinExistence type="inferred from homology"/>
<keyword evidence="3" id="KW-1003">Cell membrane</keyword>
<sequence>MLSELIAAFVTLFVIVDPVGLVPVFLVLTQDTNTAHRRRMAIRACITSFLILTAFALLGEKLLGIFGIHMPAFRISGGTLLFLIALEMLFERRGKKRNERAEQVHQEFEHEEDAALGESSNGTTASATSPAPVGLNASESASTMNASQAATASAVPPAKPATSNTTAEDDEEHEDVSIFPMSIPFLAGPGSIATVMLLMGKYQDNIVMQTGVIGVVGLVMVCALIMFLLSGLVAKRLSPTVATVISRLLGMILAALAIQFIIDGIKQAFF</sequence>
<name>A0A2N3KGT9_9PROT</name>
<evidence type="ECO:0000256" key="3">
    <source>
        <dbReference type="ARBA" id="ARBA00022475"/>
    </source>
</evidence>
<dbReference type="PANTHER" id="PTHR33508">
    <property type="entry name" value="UPF0056 MEMBRANE PROTEIN YHCE"/>
    <property type="match status" value="1"/>
</dbReference>
<feature type="transmembrane region" description="Helical" evidence="7">
    <location>
        <begin position="71"/>
        <end position="90"/>
    </location>
</feature>
<evidence type="ECO:0000313" key="10">
    <source>
        <dbReference type="Proteomes" id="UP000233597"/>
    </source>
</evidence>
<comment type="caution">
    <text evidence="9">The sequence shown here is derived from an EMBL/GenBank/DDBJ whole genome shotgun (WGS) entry which is preliminary data.</text>
</comment>
<evidence type="ECO:0000313" key="9">
    <source>
        <dbReference type="EMBL" id="PKR49754.1"/>
    </source>
</evidence>
<feature type="compositionally biased region" description="Polar residues" evidence="8">
    <location>
        <begin position="137"/>
        <end position="151"/>
    </location>
</feature>